<name>A0A5B2VIC1_9BACT</name>
<dbReference type="InterPro" id="IPR036278">
    <property type="entry name" value="Sialidase_sf"/>
</dbReference>
<keyword evidence="2" id="KW-1185">Reference proteome</keyword>
<dbReference type="CDD" id="cd15482">
    <property type="entry name" value="Sialidase_non-viral"/>
    <property type="match status" value="1"/>
</dbReference>
<accession>A0A5B2VIC1</accession>
<dbReference type="Proteomes" id="UP000324611">
    <property type="component" value="Unassembled WGS sequence"/>
</dbReference>
<reference evidence="1 2" key="1">
    <citation type="submission" date="2019-09" db="EMBL/GenBank/DDBJ databases">
        <title>Chitinophaga ginsengihumi sp. nov., isolated from soil of ginseng rhizosphere.</title>
        <authorList>
            <person name="Lee J."/>
        </authorList>
    </citation>
    <scope>NUCLEOTIDE SEQUENCE [LARGE SCALE GENOMIC DNA]</scope>
    <source>
        <strain evidence="1 2">BN140078</strain>
    </source>
</reference>
<organism evidence="1 2">
    <name type="scientific">Chitinophaga agrisoli</name>
    <dbReference type="NCBI Taxonomy" id="2607653"/>
    <lineage>
        <taxon>Bacteria</taxon>
        <taxon>Pseudomonadati</taxon>
        <taxon>Bacteroidota</taxon>
        <taxon>Chitinophagia</taxon>
        <taxon>Chitinophagales</taxon>
        <taxon>Chitinophagaceae</taxon>
        <taxon>Chitinophaga</taxon>
    </lineage>
</organism>
<gene>
    <name evidence="1" type="ORF">F0L74_20870</name>
</gene>
<evidence type="ECO:0000313" key="1">
    <source>
        <dbReference type="EMBL" id="KAA2238674.1"/>
    </source>
</evidence>
<dbReference type="EMBL" id="VUOC01000004">
    <property type="protein sequence ID" value="KAA2238674.1"/>
    <property type="molecule type" value="Genomic_DNA"/>
</dbReference>
<dbReference type="AlphaFoldDB" id="A0A5B2VIC1"/>
<dbReference type="NCBIfam" id="TIGR04131">
    <property type="entry name" value="Bac_Flav_CTERM"/>
    <property type="match status" value="1"/>
</dbReference>
<reference evidence="1 2" key="2">
    <citation type="submission" date="2019-09" db="EMBL/GenBank/DDBJ databases">
        <authorList>
            <person name="Jin C."/>
        </authorList>
    </citation>
    <scope>NUCLEOTIDE SEQUENCE [LARGE SCALE GENOMIC DNA]</scope>
    <source>
        <strain evidence="1 2">BN140078</strain>
    </source>
</reference>
<dbReference type="InterPro" id="IPR025667">
    <property type="entry name" value="SprB_repeat"/>
</dbReference>
<proteinExistence type="predicted"/>
<sequence length="922" mass="98413">MPLPRVRQKTQPGTFIEPKPGPCRIAAMSFLLLFPLFLFTTYTYAQELPDSSAIPVLTVTHTDVLCNGGNDGSITVTASGGQPPYRYSKDKGYSWQQTASFDKLSTGNYTLIAMDGNGQTASATVAVKAPSPITATIRITHVSCYGKANGTITVQATGGSGNFMYSKDKGVTWQPSARFKDLGPGDYGVLARDQHGCLGGQWVTITEPPAFTMRTEQRDASCYAYSDGSIRVDAQGGIPPYQYSNNNGLSWQETPLFNGISAGEYPLLVKDSTGCLLSSGITLQEPPLVKIDSVTAIFDNPAYSSIIINATGGIPAYAYTIYPGRGWQPAARFDTLPAGSYAAYVKDQHQCGSTLNITLASTPALQMKIESWSAGCYQSPNAAINIYMQGGAAPYRYSADSGLTWQSNANFLRKAGVYQVVVMDASANRVGAKVTLTEPSQLTARLEGEDISCRGASNGSINVIASGGIMPYKYSINKGATWQSSASFVGLPGGGYTILIRDRNSCETSAQLQLTEPERLGLKAQSIAATCYGKPDGRITLTSSGGTPPYQYSKDLGKTWEDAALFTQLSAGVYRIQVRDHNGCEDSVQIQVQQPLQISANPAVQMVSCYGAGDGRIILSPKGGTAPYTYRMDNGEWQTANNYSPLAPGLFPISIKDSHGCIQSANVRVTQPDSLELALVYAKNGCSYIGGQLEVKAGGGTQPYTYTLAGTGDSSSNGTFAALAAGRYNPVVTDKNGCTATAPAADIEISPELRLILDEKQDMQCDGIHKGGARLHAEGGSSPLRFTINEQAYAPGSNTGPLDNGPYTALVTDKNGCAAVQRFDINLLNEGCELTMPTGFSPNDDGLNDVFRPALYGNIRAYQLQLFNAWGNLLFSSNDPATGWDGTFKGHRQAVASYVWIARYTNYLGQPVVRSGVVTLVR</sequence>
<dbReference type="Pfam" id="PF13573">
    <property type="entry name" value="SprB"/>
    <property type="match status" value="6"/>
</dbReference>
<dbReference type="InterPro" id="IPR026341">
    <property type="entry name" value="T9SS_type_B"/>
</dbReference>
<dbReference type="Pfam" id="PF13585">
    <property type="entry name" value="CHU_C"/>
    <property type="match status" value="1"/>
</dbReference>
<protein>
    <submittedName>
        <fullName evidence="1">T9SS type B sorting domain-containing protein</fullName>
    </submittedName>
</protein>
<comment type="caution">
    <text evidence="1">The sequence shown here is derived from an EMBL/GenBank/DDBJ whole genome shotgun (WGS) entry which is preliminary data.</text>
</comment>
<evidence type="ECO:0000313" key="2">
    <source>
        <dbReference type="Proteomes" id="UP000324611"/>
    </source>
</evidence>
<dbReference type="SUPFAM" id="SSF50939">
    <property type="entry name" value="Sialidases"/>
    <property type="match status" value="2"/>
</dbReference>